<organism evidence="2 3">
    <name type="scientific">Scomber scombrus</name>
    <name type="common">Atlantic mackerel</name>
    <name type="synonym">Scomber vernalis</name>
    <dbReference type="NCBI Taxonomy" id="13677"/>
    <lineage>
        <taxon>Eukaryota</taxon>
        <taxon>Metazoa</taxon>
        <taxon>Chordata</taxon>
        <taxon>Craniata</taxon>
        <taxon>Vertebrata</taxon>
        <taxon>Euteleostomi</taxon>
        <taxon>Actinopterygii</taxon>
        <taxon>Neopterygii</taxon>
        <taxon>Teleostei</taxon>
        <taxon>Neoteleostei</taxon>
        <taxon>Acanthomorphata</taxon>
        <taxon>Pelagiaria</taxon>
        <taxon>Scombriformes</taxon>
        <taxon>Scombridae</taxon>
        <taxon>Scomber</taxon>
    </lineage>
</organism>
<feature type="region of interest" description="Disordered" evidence="1">
    <location>
        <begin position="79"/>
        <end position="104"/>
    </location>
</feature>
<protein>
    <submittedName>
        <fullName evidence="2">Uncharacterized protein</fullName>
    </submittedName>
</protein>
<proteinExistence type="predicted"/>
<evidence type="ECO:0000313" key="2">
    <source>
        <dbReference type="EMBL" id="CAK6974681.1"/>
    </source>
</evidence>
<dbReference type="EMBL" id="CAWUFR010000268">
    <property type="protein sequence ID" value="CAK6974681.1"/>
    <property type="molecule type" value="Genomic_DNA"/>
</dbReference>
<evidence type="ECO:0000313" key="3">
    <source>
        <dbReference type="Proteomes" id="UP001314229"/>
    </source>
</evidence>
<name>A0AAV1PSI8_SCOSC</name>
<dbReference type="Proteomes" id="UP001314229">
    <property type="component" value="Unassembled WGS sequence"/>
</dbReference>
<dbReference type="AlphaFoldDB" id="A0AAV1PSI8"/>
<comment type="caution">
    <text evidence="2">The sequence shown here is derived from an EMBL/GenBank/DDBJ whole genome shotgun (WGS) entry which is preliminary data.</text>
</comment>
<gene>
    <name evidence="2" type="ORF">FSCOSCO3_A007394</name>
</gene>
<sequence length="104" mass="12078">MMRAAGQEMSRNSIPLDLTFNIIQTEPGRKPSSASLITDEKEEKDSRFDQYELWNRSGWINTSCQRELFMHVMNISASLGREEEEGDEEEEEEEDRCLSSSRLD</sequence>
<accession>A0AAV1PSI8</accession>
<keyword evidence="3" id="KW-1185">Reference proteome</keyword>
<feature type="compositionally biased region" description="Acidic residues" evidence="1">
    <location>
        <begin position="82"/>
        <end position="95"/>
    </location>
</feature>
<evidence type="ECO:0000256" key="1">
    <source>
        <dbReference type="SAM" id="MobiDB-lite"/>
    </source>
</evidence>
<reference evidence="2 3" key="1">
    <citation type="submission" date="2024-01" db="EMBL/GenBank/DDBJ databases">
        <authorList>
            <person name="Alioto T."/>
            <person name="Alioto T."/>
            <person name="Gomez Garrido J."/>
        </authorList>
    </citation>
    <scope>NUCLEOTIDE SEQUENCE [LARGE SCALE GENOMIC DNA]</scope>
</reference>